<name>A0A2R6AH80_9ARCH</name>
<dbReference type="Proteomes" id="UP000240569">
    <property type="component" value="Unassembled WGS sequence"/>
</dbReference>
<organism evidence="1 2">
    <name type="scientific">Candidatus Marsarchaeota G1 archaeon BE_D</name>
    <dbReference type="NCBI Taxonomy" id="1978156"/>
    <lineage>
        <taxon>Archaea</taxon>
        <taxon>Candidatus Marsarchaeota</taxon>
        <taxon>Candidatus Marsarchaeota group 1</taxon>
    </lineage>
</organism>
<comment type="caution">
    <text evidence="1">The sequence shown here is derived from an EMBL/GenBank/DDBJ whole genome shotgun (WGS) entry which is preliminary data.</text>
</comment>
<dbReference type="EMBL" id="NEXD01000022">
    <property type="protein sequence ID" value="PSN85734.1"/>
    <property type="molecule type" value="Genomic_DNA"/>
</dbReference>
<evidence type="ECO:0000313" key="2">
    <source>
        <dbReference type="Proteomes" id="UP000240569"/>
    </source>
</evidence>
<protein>
    <submittedName>
        <fullName evidence="1">Uncharacterized protein</fullName>
    </submittedName>
</protein>
<gene>
    <name evidence="1" type="ORF">B9Q02_05045</name>
</gene>
<reference evidence="1 2" key="1">
    <citation type="submission" date="2017-04" db="EMBL/GenBank/DDBJ databases">
        <title>Novel microbial lineages endemic to geothermal iron-oxide mats fill important gaps in the evolutionary history of Archaea.</title>
        <authorList>
            <person name="Jay Z.J."/>
            <person name="Beam J.P."/>
            <person name="Dlakic M."/>
            <person name="Rusch D.B."/>
            <person name="Kozubal M.A."/>
            <person name="Inskeep W.P."/>
        </authorList>
    </citation>
    <scope>NUCLEOTIDE SEQUENCE [LARGE SCALE GENOMIC DNA]</scope>
    <source>
        <strain evidence="1">BE_D</strain>
    </source>
</reference>
<proteinExistence type="predicted"/>
<accession>A0A2R6AH80</accession>
<evidence type="ECO:0000313" key="1">
    <source>
        <dbReference type="EMBL" id="PSN85734.1"/>
    </source>
</evidence>
<dbReference type="AlphaFoldDB" id="A0A2R6AH80"/>
<sequence length="153" mass="17749">MQRHQWWAPRLVAKLKTVAPTTYPDTIESIAKFFYMCESLCVLMEKGYVGNKELRVTQYSRIIFERIDELVKSKKHALALLDNFDNFVRQLRGKVRETLNEKQKKGEVKDISQAESSIVGNLFTFGVGYTLIKLRDDFKAINSLVRFSTSLIH</sequence>